<keyword evidence="6" id="KW-0472">Membrane</keyword>
<accession>A0A6L7ITG7</accession>
<comment type="subcellular location">
    <subcellularLocation>
        <location evidence="1">Cell membrane</location>
        <topology evidence="1">Multi-pass membrane protein</topology>
    </subcellularLocation>
</comment>
<dbReference type="Gene3D" id="1.20.1630.10">
    <property type="entry name" value="Formate dehydrogenase/DMSO reductase domain"/>
    <property type="match status" value="1"/>
</dbReference>
<reference evidence="7 8" key="1">
    <citation type="submission" date="2020-10" db="EMBL/GenBank/DDBJ databases">
        <title>Eggerthella sp. nov., isolated from human feces.</title>
        <authorList>
            <person name="Yajun G."/>
        </authorList>
    </citation>
    <scope>NUCLEOTIDE SEQUENCE [LARGE SCALE GENOMIC DNA]</scope>
    <source>
        <strain evidence="7 8">HF-1101</strain>
    </source>
</reference>
<keyword evidence="3" id="KW-1003">Cell membrane</keyword>
<evidence type="ECO:0000256" key="1">
    <source>
        <dbReference type="ARBA" id="ARBA00004651"/>
    </source>
</evidence>
<evidence type="ECO:0000256" key="5">
    <source>
        <dbReference type="ARBA" id="ARBA00022989"/>
    </source>
</evidence>
<gene>
    <name evidence="7" type="primary">nrfD</name>
    <name evidence="7" type="ORF">GS424_012895</name>
</gene>
<protein>
    <submittedName>
        <fullName evidence="7">Polysulfide reductase NrfD</fullName>
    </submittedName>
</protein>
<evidence type="ECO:0000256" key="6">
    <source>
        <dbReference type="ARBA" id="ARBA00023136"/>
    </source>
</evidence>
<sequence>MLANDLITWYLFFGGLGTGLYLVAYACERIASHRHGAWTPFTHAVWLPSLVLTAAALTFGALCLLKDLGRSSDAYLLFLKPTLTPISIGAFSLIALAVLIVVCIAMELRGKGSDTTAFRVVKALSAATALIVALYTGILLAGIAAVPLWSSPLLPALFLLSALSTGIAAVLIVASFASSKIGSARTQLAEPDRALIAADCAVIVGEIVLCGIMALALRDNAAALVSMESLAIGSYAGQFWLGFAACGLIIPLSIEVIMLARSIAPRVIVCCTGASVIIGGFFLRYCLMQAGTHLSLFMFAGL</sequence>
<dbReference type="PANTHER" id="PTHR34856:SF2">
    <property type="entry name" value="PROTEIN NRFD"/>
    <property type="match status" value="1"/>
</dbReference>
<dbReference type="Proteomes" id="UP000478463">
    <property type="component" value="Chromosome"/>
</dbReference>
<keyword evidence="5" id="KW-1133">Transmembrane helix</keyword>
<dbReference type="PANTHER" id="PTHR34856">
    <property type="entry name" value="PROTEIN NRFD"/>
    <property type="match status" value="1"/>
</dbReference>
<dbReference type="Pfam" id="PF03916">
    <property type="entry name" value="NrfD"/>
    <property type="match status" value="1"/>
</dbReference>
<name>A0A6L7ITG7_9ACTN</name>
<evidence type="ECO:0000256" key="3">
    <source>
        <dbReference type="ARBA" id="ARBA00022475"/>
    </source>
</evidence>
<evidence type="ECO:0000313" key="7">
    <source>
        <dbReference type="EMBL" id="QOS67409.1"/>
    </source>
</evidence>
<evidence type="ECO:0000256" key="2">
    <source>
        <dbReference type="ARBA" id="ARBA00008929"/>
    </source>
</evidence>
<dbReference type="InterPro" id="IPR052049">
    <property type="entry name" value="Electron_transfer_protein"/>
</dbReference>
<dbReference type="EMBL" id="CP063310">
    <property type="protein sequence ID" value="QOS67409.1"/>
    <property type="molecule type" value="Genomic_DNA"/>
</dbReference>
<evidence type="ECO:0000313" key="8">
    <source>
        <dbReference type="Proteomes" id="UP000478463"/>
    </source>
</evidence>
<dbReference type="KEGG" id="egd:GS424_012895"/>
<evidence type="ECO:0000256" key="4">
    <source>
        <dbReference type="ARBA" id="ARBA00022692"/>
    </source>
</evidence>
<dbReference type="RefSeq" id="WP_160942655.1">
    <property type="nucleotide sequence ID" value="NZ_CP063310.1"/>
</dbReference>
<comment type="similarity">
    <text evidence="2">Belongs to the NrfD family.</text>
</comment>
<keyword evidence="4" id="KW-0812">Transmembrane</keyword>
<dbReference type="GO" id="GO:0005886">
    <property type="term" value="C:plasma membrane"/>
    <property type="evidence" value="ECO:0007669"/>
    <property type="project" value="UniProtKB-SubCell"/>
</dbReference>
<organism evidence="7 8">
    <name type="scientific">Eggerthella guodeyinii</name>
    <dbReference type="NCBI Taxonomy" id="2690837"/>
    <lineage>
        <taxon>Bacteria</taxon>
        <taxon>Bacillati</taxon>
        <taxon>Actinomycetota</taxon>
        <taxon>Coriobacteriia</taxon>
        <taxon>Eggerthellales</taxon>
        <taxon>Eggerthellaceae</taxon>
        <taxon>Eggerthella</taxon>
    </lineage>
</organism>
<dbReference type="AlphaFoldDB" id="A0A6L7ITG7"/>
<dbReference type="InterPro" id="IPR005614">
    <property type="entry name" value="NrfD-like"/>
</dbReference>
<proteinExistence type="inferred from homology"/>